<gene>
    <name evidence="5" type="ORF">OAUR00152_LOCUS24539</name>
</gene>
<reference evidence="5" key="1">
    <citation type="submission" date="2021-01" db="EMBL/GenBank/DDBJ databases">
        <authorList>
            <person name="Corre E."/>
            <person name="Pelletier E."/>
            <person name="Niang G."/>
            <person name="Scheremetjew M."/>
            <person name="Finn R."/>
            <person name="Kale V."/>
            <person name="Holt S."/>
            <person name="Cochrane G."/>
            <person name="Meng A."/>
            <person name="Brown T."/>
            <person name="Cohen L."/>
        </authorList>
    </citation>
    <scope>NUCLEOTIDE SEQUENCE</scope>
    <source>
        <strain evidence="5">Isolate 1302-5</strain>
    </source>
</reference>
<dbReference type="GO" id="GO:0006913">
    <property type="term" value="P:nucleocytoplasmic transport"/>
    <property type="evidence" value="ECO:0007669"/>
    <property type="project" value="TreeGrafter"/>
</dbReference>
<evidence type="ECO:0000256" key="1">
    <source>
        <dbReference type="ARBA" id="ARBA00022468"/>
    </source>
</evidence>
<dbReference type="SMART" id="SM00368">
    <property type="entry name" value="LRR_RI"/>
    <property type="match status" value="6"/>
</dbReference>
<dbReference type="Gene3D" id="3.80.10.10">
    <property type="entry name" value="Ribonuclease Inhibitor"/>
    <property type="match status" value="2"/>
</dbReference>
<dbReference type="GO" id="GO:0031267">
    <property type="term" value="F:small GTPase binding"/>
    <property type="evidence" value="ECO:0007669"/>
    <property type="project" value="TreeGrafter"/>
</dbReference>
<name>A0A7S4N073_9STRA</name>
<evidence type="ECO:0000256" key="4">
    <source>
        <dbReference type="SAM" id="MobiDB-lite"/>
    </source>
</evidence>
<feature type="compositionally biased region" description="Polar residues" evidence="4">
    <location>
        <begin position="10"/>
        <end position="24"/>
    </location>
</feature>
<dbReference type="GO" id="GO:0048471">
    <property type="term" value="C:perinuclear region of cytoplasm"/>
    <property type="evidence" value="ECO:0007669"/>
    <property type="project" value="TreeGrafter"/>
</dbReference>
<evidence type="ECO:0000256" key="2">
    <source>
        <dbReference type="ARBA" id="ARBA00022614"/>
    </source>
</evidence>
<dbReference type="PANTHER" id="PTHR24113:SF12">
    <property type="entry name" value="RAN GTPASE-ACTIVATING PROTEIN 1"/>
    <property type="match status" value="1"/>
</dbReference>
<sequence>MEARAKKRNAPQSSRNSSKPQSPTVDDVIEDVVRLIKQNKFTVYEKYSLKELNGRQLGVQFRTRDVPALVEALCSNRDVDTLQCNSFDSNEALRAFIDAAADEGSGMEEKFTTFYFCRQKHTVGQHQYHRVLNDSEMFCRVVKGFRMEVLCINECGISADVAIGIAIALRDNRTARIVEFKNEPEIDDTAAAAFADTLEMATCDTLHTLSFKSCGIGSDGAASLAGVLSTPNGLTELCLTGNAAINDAGAVAFATALEQSGCSLERLHLDKCSIGNAGCVAIGRALAQNEMMVALHLNDNPGIGNEGAMSLSVALERDGSKLEWLFLSQCSISGDGATALARALTHNARLGGLHLKRSRVDIGGDALIAFAESLRRNRTLHNLDLQGSTSAVDNDTYLRPLANALKRNDSLRTLSLKQWGDPRSEVDLVIKKYTKINQRWGIGPTEKFVLKTNSFPESLLSEGVAETTSILPRAFECIGKTDNLNVLFGFVRETSGVMTACVGRRSESSKRKKSTQNGRDSVRLPLNRDQKTSLRTEFFGNSEKRRRRLMLESWSRRSRREASRAPEAEWELGEASKGTE</sequence>
<accession>A0A7S4N073</accession>
<dbReference type="InterPro" id="IPR027038">
    <property type="entry name" value="RanGap"/>
</dbReference>
<dbReference type="InterPro" id="IPR032675">
    <property type="entry name" value="LRR_dom_sf"/>
</dbReference>
<dbReference type="GO" id="GO:0005634">
    <property type="term" value="C:nucleus"/>
    <property type="evidence" value="ECO:0007669"/>
    <property type="project" value="TreeGrafter"/>
</dbReference>
<dbReference type="InterPro" id="IPR001611">
    <property type="entry name" value="Leu-rich_rpt"/>
</dbReference>
<protein>
    <submittedName>
        <fullName evidence="5">Uncharacterized protein</fullName>
    </submittedName>
</protein>
<dbReference type="Pfam" id="PF13516">
    <property type="entry name" value="LRR_6"/>
    <property type="match status" value="4"/>
</dbReference>
<feature type="region of interest" description="Disordered" evidence="4">
    <location>
        <begin position="504"/>
        <end position="527"/>
    </location>
</feature>
<dbReference type="SUPFAM" id="SSF52047">
    <property type="entry name" value="RNI-like"/>
    <property type="match status" value="1"/>
</dbReference>
<dbReference type="GO" id="GO:0005829">
    <property type="term" value="C:cytosol"/>
    <property type="evidence" value="ECO:0007669"/>
    <property type="project" value="TreeGrafter"/>
</dbReference>
<feature type="region of interest" description="Disordered" evidence="4">
    <location>
        <begin position="552"/>
        <end position="580"/>
    </location>
</feature>
<dbReference type="PANTHER" id="PTHR24113">
    <property type="entry name" value="RAN GTPASE-ACTIVATING PROTEIN 1"/>
    <property type="match status" value="1"/>
</dbReference>
<organism evidence="5">
    <name type="scientific">Odontella aurita</name>
    <dbReference type="NCBI Taxonomy" id="265563"/>
    <lineage>
        <taxon>Eukaryota</taxon>
        <taxon>Sar</taxon>
        <taxon>Stramenopiles</taxon>
        <taxon>Ochrophyta</taxon>
        <taxon>Bacillariophyta</taxon>
        <taxon>Mediophyceae</taxon>
        <taxon>Biddulphiophycidae</taxon>
        <taxon>Eupodiscales</taxon>
        <taxon>Odontellaceae</taxon>
        <taxon>Odontella</taxon>
    </lineage>
</organism>
<dbReference type="AlphaFoldDB" id="A0A7S4N073"/>
<dbReference type="EMBL" id="HBKQ01035717">
    <property type="protein sequence ID" value="CAE2256781.1"/>
    <property type="molecule type" value="Transcribed_RNA"/>
</dbReference>
<evidence type="ECO:0000256" key="3">
    <source>
        <dbReference type="ARBA" id="ARBA00022737"/>
    </source>
</evidence>
<keyword evidence="1" id="KW-0343">GTPase activation</keyword>
<keyword evidence="2" id="KW-0433">Leucine-rich repeat</keyword>
<feature type="region of interest" description="Disordered" evidence="4">
    <location>
        <begin position="1"/>
        <end position="24"/>
    </location>
</feature>
<proteinExistence type="predicted"/>
<dbReference type="GO" id="GO:0005096">
    <property type="term" value="F:GTPase activator activity"/>
    <property type="evidence" value="ECO:0007669"/>
    <property type="project" value="UniProtKB-KW"/>
</dbReference>
<keyword evidence="3" id="KW-0677">Repeat</keyword>
<evidence type="ECO:0000313" key="5">
    <source>
        <dbReference type="EMBL" id="CAE2256781.1"/>
    </source>
</evidence>